<accession>A0A0R1GLR5</accession>
<name>A0A0R1GLR5_9LACO</name>
<dbReference type="AlphaFoldDB" id="A0A0R1GLR5"/>
<dbReference type="Proteomes" id="UP000051461">
    <property type="component" value="Unassembled WGS sequence"/>
</dbReference>
<dbReference type="STRING" id="1423726.FC07_GL000261"/>
<comment type="caution">
    <text evidence="2">The sequence shown here is derived from an EMBL/GenBank/DDBJ whole genome shotgun (WGS) entry which is preliminary data.</text>
</comment>
<dbReference type="CDD" id="cd00592">
    <property type="entry name" value="HTH_MerR-like"/>
    <property type="match status" value="1"/>
</dbReference>
<dbReference type="EMBL" id="AZDA01000083">
    <property type="protein sequence ID" value="KRK35023.1"/>
    <property type="molecule type" value="Genomic_DNA"/>
</dbReference>
<organism evidence="2 3">
    <name type="scientific">Loigolactobacillus bifermentans DSM 20003</name>
    <dbReference type="NCBI Taxonomy" id="1423726"/>
    <lineage>
        <taxon>Bacteria</taxon>
        <taxon>Bacillati</taxon>
        <taxon>Bacillota</taxon>
        <taxon>Bacilli</taxon>
        <taxon>Lactobacillales</taxon>
        <taxon>Lactobacillaceae</taxon>
        <taxon>Loigolactobacillus</taxon>
    </lineage>
</organism>
<dbReference type="Gene3D" id="1.10.1660.10">
    <property type="match status" value="1"/>
</dbReference>
<feature type="region of interest" description="Disordered" evidence="1">
    <location>
        <begin position="173"/>
        <end position="211"/>
    </location>
</feature>
<evidence type="ECO:0008006" key="4">
    <source>
        <dbReference type="Google" id="ProtNLM"/>
    </source>
</evidence>
<evidence type="ECO:0000313" key="3">
    <source>
        <dbReference type="Proteomes" id="UP000051461"/>
    </source>
</evidence>
<dbReference type="PATRIC" id="fig|1423726.3.peg.271"/>
<feature type="region of interest" description="Disordered" evidence="1">
    <location>
        <begin position="1"/>
        <end position="23"/>
    </location>
</feature>
<feature type="compositionally biased region" description="Low complexity" evidence="1">
    <location>
        <begin position="173"/>
        <end position="187"/>
    </location>
</feature>
<dbReference type="SUPFAM" id="SSF46955">
    <property type="entry name" value="Putative DNA-binding domain"/>
    <property type="match status" value="1"/>
</dbReference>
<feature type="compositionally biased region" description="Polar residues" evidence="1">
    <location>
        <begin position="12"/>
        <end position="23"/>
    </location>
</feature>
<gene>
    <name evidence="2" type="ORF">FC07_GL000261</name>
</gene>
<proteinExistence type="predicted"/>
<evidence type="ECO:0000313" key="2">
    <source>
        <dbReference type="EMBL" id="KRK35023.1"/>
    </source>
</evidence>
<feature type="compositionally biased region" description="Low complexity" evidence="1">
    <location>
        <begin position="195"/>
        <end position="208"/>
    </location>
</feature>
<evidence type="ECO:0000256" key="1">
    <source>
        <dbReference type="SAM" id="MobiDB-lite"/>
    </source>
</evidence>
<dbReference type="InterPro" id="IPR009061">
    <property type="entry name" value="DNA-bd_dom_put_sf"/>
</dbReference>
<protein>
    <recommendedName>
        <fullName evidence="4">HTH merR-type domain-containing protein</fullName>
    </recommendedName>
</protein>
<reference evidence="2 3" key="1">
    <citation type="journal article" date="2015" name="Genome Announc.">
        <title>Expanding the biotechnology potential of lactobacilli through comparative genomics of 213 strains and associated genera.</title>
        <authorList>
            <person name="Sun Z."/>
            <person name="Harris H.M."/>
            <person name="McCann A."/>
            <person name="Guo C."/>
            <person name="Argimon S."/>
            <person name="Zhang W."/>
            <person name="Yang X."/>
            <person name="Jeffery I.B."/>
            <person name="Cooney J.C."/>
            <person name="Kagawa T.F."/>
            <person name="Liu W."/>
            <person name="Song Y."/>
            <person name="Salvetti E."/>
            <person name="Wrobel A."/>
            <person name="Rasinkangas P."/>
            <person name="Parkhill J."/>
            <person name="Rea M.C."/>
            <person name="O'Sullivan O."/>
            <person name="Ritari J."/>
            <person name="Douillard F.P."/>
            <person name="Paul Ross R."/>
            <person name="Yang R."/>
            <person name="Briner A.E."/>
            <person name="Felis G.E."/>
            <person name="de Vos W.M."/>
            <person name="Barrangou R."/>
            <person name="Klaenhammer T.R."/>
            <person name="Caufield P.W."/>
            <person name="Cui Y."/>
            <person name="Zhang H."/>
            <person name="O'Toole P.W."/>
        </authorList>
    </citation>
    <scope>NUCLEOTIDE SEQUENCE [LARGE SCALE GENOMIC DNA]</scope>
    <source>
        <strain evidence="2 3">DSM 20003</strain>
    </source>
</reference>
<keyword evidence="3" id="KW-1185">Reference proteome</keyword>
<sequence length="238" mass="26217">MMKNVQGEEYQTPRQTADQLGISPQTLRAYSGLVEKVTQRADFFHRDQNNGRLYSAQNIADLKQVNAIKKEHNKTLNDAIREVFDQQIVKEEQPADEPAPETATDKANATQAVVAAHGTQQVAGNDSLAPILYTLKQLSDQNNDVVDQIKKMQAQLAETNDKYEQLVKALENQKQAETPATPAAAKAETSDDPKAVPATDTTADTTPDNTYHDQVATALTDANQQKKGGFFSRLFGHH</sequence>